<gene>
    <name evidence="1" type="ORF">ACOLOM_LOCUS12702</name>
</gene>
<feature type="non-terminal residue" evidence="1">
    <location>
        <position position="1"/>
    </location>
</feature>
<accession>A0ACA9QHY4</accession>
<organism evidence="1 2">
    <name type="scientific">Acaulospora colombiana</name>
    <dbReference type="NCBI Taxonomy" id="27376"/>
    <lineage>
        <taxon>Eukaryota</taxon>
        <taxon>Fungi</taxon>
        <taxon>Fungi incertae sedis</taxon>
        <taxon>Mucoromycota</taxon>
        <taxon>Glomeromycotina</taxon>
        <taxon>Glomeromycetes</taxon>
        <taxon>Diversisporales</taxon>
        <taxon>Acaulosporaceae</taxon>
        <taxon>Acaulospora</taxon>
    </lineage>
</organism>
<dbReference type="EMBL" id="CAJVPT010053260">
    <property type="protein sequence ID" value="CAG8751122.1"/>
    <property type="molecule type" value="Genomic_DNA"/>
</dbReference>
<keyword evidence="2" id="KW-1185">Reference proteome</keyword>
<protein>
    <submittedName>
        <fullName evidence="1">9217_t:CDS:1</fullName>
    </submittedName>
</protein>
<name>A0ACA9QHY4_9GLOM</name>
<reference evidence="1" key="1">
    <citation type="submission" date="2021-06" db="EMBL/GenBank/DDBJ databases">
        <authorList>
            <person name="Kallberg Y."/>
            <person name="Tangrot J."/>
            <person name="Rosling A."/>
        </authorList>
    </citation>
    <scope>NUCLEOTIDE SEQUENCE</scope>
    <source>
        <strain evidence="1">CL356</strain>
    </source>
</reference>
<feature type="non-terminal residue" evidence="1">
    <location>
        <position position="118"/>
    </location>
</feature>
<dbReference type="Proteomes" id="UP000789525">
    <property type="component" value="Unassembled WGS sequence"/>
</dbReference>
<comment type="caution">
    <text evidence="1">The sequence shown here is derived from an EMBL/GenBank/DDBJ whole genome shotgun (WGS) entry which is preliminary data.</text>
</comment>
<evidence type="ECO:0000313" key="1">
    <source>
        <dbReference type="EMBL" id="CAG8751122.1"/>
    </source>
</evidence>
<sequence>WEAMKTSPDILFPPTSPFAFPPDPSTIDISKSIIALWKSLDPMALFEWEELTRDIQNAYAQLVARFGNGVVFYGDTWEYQRYYHAQSLFSKWMGYQYQSAHDTDSLTTVYAPASLTQT</sequence>
<evidence type="ECO:0000313" key="2">
    <source>
        <dbReference type="Proteomes" id="UP000789525"/>
    </source>
</evidence>
<proteinExistence type="predicted"/>